<keyword evidence="2" id="KW-1185">Reference proteome</keyword>
<name>A0A7T2GHY3_9SPHN</name>
<dbReference type="EMBL" id="CP065592">
    <property type="protein sequence ID" value="QPQ54210.1"/>
    <property type="molecule type" value="Genomic_DNA"/>
</dbReference>
<dbReference type="KEGG" id="sflv:IC614_07500"/>
<evidence type="ECO:0000313" key="1">
    <source>
        <dbReference type="EMBL" id="QPQ54210.1"/>
    </source>
</evidence>
<protein>
    <submittedName>
        <fullName evidence="1">Uncharacterized protein</fullName>
    </submittedName>
</protein>
<organism evidence="1 2">
    <name type="scientific">Allosphingosinicella flava</name>
    <dbReference type="NCBI Taxonomy" id="2771430"/>
    <lineage>
        <taxon>Bacteria</taxon>
        <taxon>Pseudomonadati</taxon>
        <taxon>Pseudomonadota</taxon>
        <taxon>Alphaproteobacteria</taxon>
        <taxon>Sphingomonadales</taxon>
        <taxon>Sphingomonadaceae</taxon>
        <taxon>Allosphingosinicella</taxon>
    </lineage>
</organism>
<proteinExistence type="predicted"/>
<dbReference type="Proteomes" id="UP000594873">
    <property type="component" value="Chromosome"/>
</dbReference>
<dbReference type="RefSeq" id="WP_200970737.1">
    <property type="nucleotide sequence ID" value="NZ_CP065592.1"/>
</dbReference>
<sequence>MARSTGALEAATKMKKTDVSTPLDATLTCRQLATLTCRQLEAEIALRDQQIVGIAMRMNKVVANQLSAAKCAAPASPR</sequence>
<gene>
    <name evidence="1" type="ORF">IC614_07500</name>
</gene>
<reference evidence="1 2" key="1">
    <citation type="submission" date="2020-11" db="EMBL/GenBank/DDBJ databases">
        <title>Genome seq and assembly of Sphingosinicella sp.</title>
        <authorList>
            <person name="Chhetri G."/>
        </authorList>
    </citation>
    <scope>NUCLEOTIDE SEQUENCE [LARGE SCALE GENOMIC DNA]</scope>
    <source>
        <strain evidence="1 2">UDD2</strain>
    </source>
</reference>
<evidence type="ECO:0000313" key="2">
    <source>
        <dbReference type="Proteomes" id="UP000594873"/>
    </source>
</evidence>
<dbReference type="AlphaFoldDB" id="A0A7T2GHY3"/>
<accession>A0A7T2GHY3</accession>